<accession>A0A1G2CQM8</accession>
<name>A0A1G2CQM8_9BACT</name>
<evidence type="ECO:0000313" key="2">
    <source>
        <dbReference type="Proteomes" id="UP000178841"/>
    </source>
</evidence>
<comment type="caution">
    <text evidence="1">The sequence shown here is derived from an EMBL/GenBank/DDBJ whole genome shotgun (WGS) entry which is preliminary data.</text>
</comment>
<proteinExistence type="predicted"/>
<organism evidence="1 2">
    <name type="scientific">Candidatus Lloydbacteria bacterium RIFCSPHIGHO2_01_FULL_41_20</name>
    <dbReference type="NCBI Taxonomy" id="1798657"/>
    <lineage>
        <taxon>Bacteria</taxon>
        <taxon>Candidatus Lloydiibacteriota</taxon>
    </lineage>
</organism>
<dbReference type="EMBL" id="MHLH01000015">
    <property type="protein sequence ID" value="OGZ03696.1"/>
    <property type="molecule type" value="Genomic_DNA"/>
</dbReference>
<evidence type="ECO:0000313" key="1">
    <source>
        <dbReference type="EMBL" id="OGZ03696.1"/>
    </source>
</evidence>
<gene>
    <name evidence="1" type="ORF">A2648_01950</name>
</gene>
<protein>
    <submittedName>
        <fullName evidence="1">Uncharacterized protein</fullName>
    </submittedName>
</protein>
<dbReference type="AlphaFoldDB" id="A0A1G2CQM8"/>
<sequence>MSKKGKLKESDVSDFLKKTGFILEMEAGEVLRKNEWDVKLSTTFLDLNTSKNREIDIIAKKTINKIEVNLVIECKQSLQNNWIFICTQDRPSIYYFSVKHLPKVSPNLIHKNKIFSVTHYFKREIKMAQNFITIDIHKKKKVDDPQIYKCIEKLPKAVINEASKASDTDTKRYLYLPIALFSGQIFTASYKDGLVVKDSDIIQYSFLFENESYRRKKGEKKSDLFMALSEESFSREEFVIKEKTDKIYDTNYTLEKYYTIDFVNFDNFKKYIDIIDKEVNSISLGKWAFKERIPKPPKPPMPK</sequence>
<dbReference type="Proteomes" id="UP000178841">
    <property type="component" value="Unassembled WGS sequence"/>
</dbReference>
<reference evidence="1 2" key="1">
    <citation type="journal article" date="2016" name="Nat. Commun.">
        <title>Thousands of microbial genomes shed light on interconnected biogeochemical processes in an aquifer system.</title>
        <authorList>
            <person name="Anantharaman K."/>
            <person name="Brown C.T."/>
            <person name="Hug L.A."/>
            <person name="Sharon I."/>
            <person name="Castelle C.J."/>
            <person name="Probst A.J."/>
            <person name="Thomas B.C."/>
            <person name="Singh A."/>
            <person name="Wilkins M.J."/>
            <person name="Karaoz U."/>
            <person name="Brodie E.L."/>
            <person name="Williams K.H."/>
            <person name="Hubbard S.S."/>
            <person name="Banfield J.F."/>
        </authorList>
    </citation>
    <scope>NUCLEOTIDE SEQUENCE [LARGE SCALE GENOMIC DNA]</scope>
</reference>
<dbReference type="STRING" id="1798657.A2648_01950"/>